<sequence length="630" mass="66712">MTDVMGRVAALSAALDYGSPWLPPESVKKTRDRMEHVRHRLDLGTEHTVVALVGATGGGKSSLFNAIARMDIAAVGARRPLTTSPMACVWGDLGSQTLLDWLQVPDERRMSRESVLDADDQAALHGLVLLDLPDHDSTEAVHRVEVDRLVRMVDLMIWVVDPQKYADDSLHSGYLQKLTSHDGVMLVVLNQVDKLSAEEVDTCVTDLRRLLDGDGLARVGIVPVSATRGDGIDELRTLLADVVQDRFAVIERIESDLDIAAEEIAGGLAASEPGGGKPVSQDKLTVDLAAAAGVPALLDVLGADYRRRGKEKLAWAPAVWASRIAASRRSGTGAAETQLRAETASLKALASPAQRPAVRIAVDAMLADNSGSLPERWATEMRTLVALAGDPALPPEDAVLPSGAATTATPAGSTGAIAGRELRAAASPGRGRHTPAFGLPVVNGRPSYAAKPDPDGLARVLDSRLTAVDLRFTVPFWWHVVQIGQHLLGGVAVVGLLWLALYGLLQLFGQDLPGTLGSLPLAVTVGAGALIAGVLLRLFSRWWLTNGAGRRRDELRGRLHDTVAEVAAVRVVAPVRSVLARHRETRQVLLGEQSPSAGEPVAQGEQAPGAGPRETTPAENSTEPVAALSN</sequence>
<feature type="domain" description="Tr-type G" evidence="3">
    <location>
        <begin position="46"/>
        <end position="244"/>
    </location>
</feature>
<evidence type="ECO:0000256" key="1">
    <source>
        <dbReference type="SAM" id="MobiDB-lite"/>
    </source>
</evidence>
<evidence type="ECO:0000256" key="2">
    <source>
        <dbReference type="SAM" id="Phobius"/>
    </source>
</evidence>
<accession>A0ABP6YZ53</accession>
<dbReference type="InterPro" id="IPR000795">
    <property type="entry name" value="T_Tr_GTP-bd_dom"/>
</dbReference>
<feature type="transmembrane region" description="Helical" evidence="2">
    <location>
        <begin position="521"/>
        <end position="544"/>
    </location>
</feature>
<dbReference type="Pfam" id="PF00009">
    <property type="entry name" value="GTP_EFTU"/>
    <property type="match status" value="1"/>
</dbReference>
<reference evidence="5" key="1">
    <citation type="journal article" date="2019" name="Int. J. Syst. Evol. Microbiol.">
        <title>The Global Catalogue of Microorganisms (GCM) 10K type strain sequencing project: providing services to taxonomists for standard genome sequencing and annotation.</title>
        <authorList>
            <consortium name="The Broad Institute Genomics Platform"/>
            <consortium name="The Broad Institute Genome Sequencing Center for Infectious Disease"/>
            <person name="Wu L."/>
            <person name="Ma J."/>
        </authorList>
    </citation>
    <scope>NUCLEOTIDE SEQUENCE [LARGE SCALE GENOMIC DNA]</scope>
    <source>
        <strain evidence="5">JCM 16902</strain>
    </source>
</reference>
<keyword evidence="5" id="KW-1185">Reference proteome</keyword>
<evidence type="ECO:0000313" key="5">
    <source>
        <dbReference type="Proteomes" id="UP001501074"/>
    </source>
</evidence>
<name>A0ABP6YZ53_9ACTN</name>
<feature type="transmembrane region" description="Helical" evidence="2">
    <location>
        <begin position="487"/>
        <end position="509"/>
    </location>
</feature>
<dbReference type="InterPro" id="IPR027417">
    <property type="entry name" value="P-loop_NTPase"/>
</dbReference>
<keyword evidence="2" id="KW-1133">Transmembrane helix</keyword>
<proteinExistence type="predicted"/>
<dbReference type="Proteomes" id="UP001501074">
    <property type="component" value="Unassembled WGS sequence"/>
</dbReference>
<organism evidence="4 5">
    <name type="scientific">Kineosporia mesophila</name>
    <dbReference type="NCBI Taxonomy" id="566012"/>
    <lineage>
        <taxon>Bacteria</taxon>
        <taxon>Bacillati</taxon>
        <taxon>Actinomycetota</taxon>
        <taxon>Actinomycetes</taxon>
        <taxon>Kineosporiales</taxon>
        <taxon>Kineosporiaceae</taxon>
        <taxon>Kineosporia</taxon>
    </lineage>
</organism>
<evidence type="ECO:0000259" key="3">
    <source>
        <dbReference type="Pfam" id="PF00009"/>
    </source>
</evidence>
<dbReference type="SUPFAM" id="SSF52540">
    <property type="entry name" value="P-loop containing nucleoside triphosphate hydrolases"/>
    <property type="match status" value="1"/>
</dbReference>
<dbReference type="InterPro" id="IPR005662">
    <property type="entry name" value="GTPase_Era-like"/>
</dbReference>
<keyword evidence="2" id="KW-0472">Membrane</keyword>
<dbReference type="EMBL" id="BAAAZO010000001">
    <property type="protein sequence ID" value="GAA3592723.1"/>
    <property type="molecule type" value="Genomic_DNA"/>
</dbReference>
<feature type="compositionally biased region" description="Polar residues" evidence="1">
    <location>
        <begin position="617"/>
        <end position="630"/>
    </location>
</feature>
<comment type="caution">
    <text evidence="4">The sequence shown here is derived from an EMBL/GenBank/DDBJ whole genome shotgun (WGS) entry which is preliminary data.</text>
</comment>
<protein>
    <recommendedName>
        <fullName evidence="3">Tr-type G domain-containing protein</fullName>
    </recommendedName>
</protein>
<dbReference type="PANTHER" id="PTHR42698:SF1">
    <property type="entry name" value="GTPASE ERA, MITOCHONDRIAL"/>
    <property type="match status" value="1"/>
</dbReference>
<keyword evidence="2" id="KW-0812">Transmembrane</keyword>
<dbReference type="Gene3D" id="3.40.50.300">
    <property type="entry name" value="P-loop containing nucleotide triphosphate hydrolases"/>
    <property type="match status" value="1"/>
</dbReference>
<feature type="region of interest" description="Disordered" evidence="1">
    <location>
        <begin position="590"/>
        <end position="630"/>
    </location>
</feature>
<gene>
    <name evidence="4" type="ORF">GCM10022223_04310</name>
</gene>
<evidence type="ECO:0000313" key="4">
    <source>
        <dbReference type="EMBL" id="GAA3592723.1"/>
    </source>
</evidence>
<dbReference type="PANTHER" id="PTHR42698">
    <property type="entry name" value="GTPASE ERA"/>
    <property type="match status" value="1"/>
</dbReference>